<protein>
    <submittedName>
        <fullName evidence="2">Methyltransferase type 11</fullName>
    </submittedName>
</protein>
<dbReference type="GO" id="GO:0032259">
    <property type="term" value="P:methylation"/>
    <property type="evidence" value="ECO:0007669"/>
    <property type="project" value="UniProtKB-KW"/>
</dbReference>
<dbReference type="RefSeq" id="WP_231911831.1">
    <property type="nucleotide sequence ID" value="NZ_LT841358.1"/>
</dbReference>
<dbReference type="GO" id="GO:0008168">
    <property type="term" value="F:methyltransferase activity"/>
    <property type="evidence" value="ECO:0007669"/>
    <property type="project" value="UniProtKB-KW"/>
</dbReference>
<dbReference type="SUPFAM" id="SSF53335">
    <property type="entry name" value="S-adenosyl-L-methionine-dependent methyltransferases"/>
    <property type="match status" value="1"/>
</dbReference>
<dbReference type="Pfam" id="PF13649">
    <property type="entry name" value="Methyltransf_25"/>
    <property type="match status" value="1"/>
</dbReference>
<dbReference type="Proteomes" id="UP000230607">
    <property type="component" value="Chromosome 1"/>
</dbReference>
<evidence type="ECO:0000313" key="3">
    <source>
        <dbReference type="Proteomes" id="UP000230607"/>
    </source>
</evidence>
<dbReference type="EMBL" id="LT841358">
    <property type="protein sequence ID" value="SMH70636.1"/>
    <property type="molecule type" value="Genomic_DNA"/>
</dbReference>
<dbReference type="AlphaFoldDB" id="A0A2H1FCY8"/>
<reference evidence="3" key="1">
    <citation type="submission" date="2017-03" db="EMBL/GenBank/DDBJ databases">
        <authorList>
            <person name="Herbold C."/>
        </authorList>
    </citation>
    <scope>NUCLEOTIDE SEQUENCE [LARGE SCALE GENOMIC DNA]</scope>
</reference>
<proteinExistence type="predicted"/>
<sequence>MEVFEKKTEIVEGLLSCTSCTGIYPIILSIPILVEDLSSFFSIRTKLGGYLLLNVKNSKVKSLIKKSLQNIKKVGDDTTDLEKNWTKIYKKSRYSIFEKKIKNIVQKLPKCSLVLEHGCSIGTMSDIMAKHHGIVFGIDKSFFALLEAKKHKVKNMDFFLADSLSGPFGSMKFDLVVSLNILELVEPLKFLKIVGIQSKRFLLLSDPYDYDGRKNSVKTRLDEKTLRANIRQMGFKLILGTGKPSFISWKLSVNSRLELMYKVDLVLAAIEQTRVN</sequence>
<dbReference type="InterPro" id="IPR041698">
    <property type="entry name" value="Methyltransf_25"/>
</dbReference>
<keyword evidence="2" id="KW-0489">Methyltransferase</keyword>
<evidence type="ECO:0000313" key="2">
    <source>
        <dbReference type="EMBL" id="SMH70636.1"/>
    </source>
</evidence>
<dbReference type="Gene3D" id="3.40.50.150">
    <property type="entry name" value="Vaccinia Virus protein VP39"/>
    <property type="match status" value="1"/>
</dbReference>
<feature type="domain" description="Methyltransferase" evidence="1">
    <location>
        <begin position="114"/>
        <end position="187"/>
    </location>
</feature>
<organism evidence="2 3">
    <name type="scientific">Candidatus Nitrosotalea okcheonensis</name>
    <dbReference type="NCBI Taxonomy" id="1903276"/>
    <lineage>
        <taxon>Archaea</taxon>
        <taxon>Nitrososphaerota</taxon>
        <taxon>Nitrososphaeria</taxon>
        <taxon>Nitrosotaleales</taxon>
        <taxon>Nitrosotaleaceae</taxon>
        <taxon>Nitrosotalea</taxon>
    </lineage>
</organism>
<dbReference type="InterPro" id="IPR029063">
    <property type="entry name" value="SAM-dependent_MTases_sf"/>
</dbReference>
<accession>A0A2H1FCY8</accession>
<evidence type="ECO:0000259" key="1">
    <source>
        <dbReference type="Pfam" id="PF13649"/>
    </source>
</evidence>
<keyword evidence="3" id="KW-1185">Reference proteome</keyword>
<keyword evidence="2" id="KW-0808">Transferase</keyword>
<gene>
    <name evidence="2" type="ORF">NCS_10443</name>
</gene>
<name>A0A2H1FCY8_9ARCH</name>